<name>A0A1M4MKM1_9EURY</name>
<evidence type="ECO:0008006" key="4">
    <source>
        <dbReference type="Google" id="ProtNLM"/>
    </source>
</evidence>
<proteinExistence type="predicted"/>
<feature type="region of interest" description="Disordered" evidence="1">
    <location>
        <begin position="247"/>
        <end position="270"/>
    </location>
</feature>
<dbReference type="Proteomes" id="UP000184671">
    <property type="component" value="Unassembled WGS sequence"/>
</dbReference>
<organism evidence="2 3">
    <name type="scientific">Methanoculleus chikugoensis</name>
    <dbReference type="NCBI Taxonomy" id="118126"/>
    <lineage>
        <taxon>Archaea</taxon>
        <taxon>Methanobacteriati</taxon>
        <taxon>Methanobacteriota</taxon>
        <taxon>Stenosarchaea group</taxon>
        <taxon>Methanomicrobia</taxon>
        <taxon>Methanomicrobiales</taxon>
        <taxon>Methanomicrobiaceae</taxon>
        <taxon>Methanoculleus</taxon>
    </lineage>
</organism>
<dbReference type="RefSeq" id="WP_178377693.1">
    <property type="nucleotide sequence ID" value="NZ_FMID01000031.1"/>
</dbReference>
<feature type="compositionally biased region" description="Low complexity" evidence="1">
    <location>
        <begin position="257"/>
        <end position="270"/>
    </location>
</feature>
<sequence length="270" mass="29963">MVQPEADEAGRRVYLDIEFGYVYGTCRAVMMPIEIGAVVHRPQDDSVRYLGEQFRYDVDVEIWKKVTDECGRTAGVATTVANMGRGEYGMHYDHSYRIPGGGMPAARATARNAFADLRLFMESIVSAGDVPAIVVFAASMEKRAFRAAGFSLDGCMLVDLQREIRRHFRMKQVLSLDRLARLIDFSADDSTVTSTHFRYPVPQECRHLLAAHRGMGDAVRTFLLAREFRERLPHLEARIRPLMETCESDGEEGGCRTGSAGSAADGTAGT</sequence>
<evidence type="ECO:0000313" key="3">
    <source>
        <dbReference type="Proteomes" id="UP000184671"/>
    </source>
</evidence>
<accession>A0A1M4MKM1</accession>
<dbReference type="EMBL" id="FMID01000031">
    <property type="protein sequence ID" value="SCL75443.1"/>
    <property type="molecule type" value="Genomic_DNA"/>
</dbReference>
<dbReference type="OrthoDB" id="106340at2157"/>
<protein>
    <recommendedName>
        <fullName evidence="4">Exonuclease</fullName>
    </recommendedName>
</protein>
<dbReference type="STRING" id="118126.L21_1342"/>
<reference evidence="2 3" key="1">
    <citation type="submission" date="2016-08" db="EMBL/GenBank/DDBJ databases">
        <authorList>
            <person name="Seilhamer J.J."/>
        </authorList>
    </citation>
    <scope>NUCLEOTIDE SEQUENCE [LARGE SCALE GENOMIC DNA]</scope>
    <source>
        <strain evidence="2">L21-II-0</strain>
    </source>
</reference>
<gene>
    <name evidence="2" type="ORF">L21_1342</name>
</gene>
<evidence type="ECO:0000313" key="2">
    <source>
        <dbReference type="EMBL" id="SCL75443.1"/>
    </source>
</evidence>
<dbReference type="AlphaFoldDB" id="A0A1M4MKM1"/>
<evidence type="ECO:0000256" key="1">
    <source>
        <dbReference type="SAM" id="MobiDB-lite"/>
    </source>
</evidence>